<dbReference type="SUPFAM" id="SSF50630">
    <property type="entry name" value="Acid proteases"/>
    <property type="match status" value="1"/>
</dbReference>
<reference evidence="12 13" key="1">
    <citation type="submission" date="2021-02" db="EMBL/GenBank/DDBJ databases">
        <title>Variation within the Batrachochytrium salamandrivorans European outbreak.</title>
        <authorList>
            <person name="Kelly M."/>
            <person name="Pasmans F."/>
            <person name="Shea T.P."/>
            <person name="Munoz J.F."/>
            <person name="Carranza S."/>
            <person name="Cuomo C.A."/>
            <person name="Martel A."/>
        </authorList>
    </citation>
    <scope>NUCLEOTIDE SEQUENCE [LARGE SCALE GENOMIC DNA]</scope>
    <source>
        <strain evidence="12 13">AMFP18/2</strain>
    </source>
</reference>
<dbReference type="InterPro" id="IPR021109">
    <property type="entry name" value="Peptidase_aspartic_dom_sf"/>
</dbReference>
<keyword evidence="7" id="KW-0695">RNA-directed DNA polymerase</keyword>
<dbReference type="InterPro" id="IPR000477">
    <property type="entry name" value="RT_dom"/>
</dbReference>
<dbReference type="InterPro" id="IPR036397">
    <property type="entry name" value="RNaseH_sf"/>
</dbReference>
<accession>A0ABQ8FG53</accession>
<keyword evidence="5" id="KW-0255">Endonuclease</keyword>
<dbReference type="Gene3D" id="3.30.70.270">
    <property type="match status" value="2"/>
</dbReference>
<dbReference type="PROSITE" id="PS50878">
    <property type="entry name" value="RT_POL"/>
    <property type="match status" value="1"/>
</dbReference>
<keyword evidence="6" id="KW-0378">Hydrolase</keyword>
<proteinExistence type="predicted"/>
<dbReference type="InterPro" id="IPR050951">
    <property type="entry name" value="Retrovirus_Pol_polyprotein"/>
</dbReference>
<dbReference type="Gene3D" id="2.40.70.10">
    <property type="entry name" value="Acid Proteases"/>
    <property type="match status" value="1"/>
</dbReference>
<evidence type="ECO:0000313" key="12">
    <source>
        <dbReference type="EMBL" id="KAH6597754.1"/>
    </source>
</evidence>
<evidence type="ECO:0000259" key="11">
    <source>
        <dbReference type="PROSITE" id="PS50994"/>
    </source>
</evidence>
<evidence type="ECO:0000256" key="7">
    <source>
        <dbReference type="ARBA" id="ARBA00022918"/>
    </source>
</evidence>
<dbReference type="Gene3D" id="3.10.20.370">
    <property type="match status" value="1"/>
</dbReference>
<dbReference type="Pfam" id="PF13975">
    <property type="entry name" value="gag-asp_proteas"/>
    <property type="match status" value="1"/>
</dbReference>
<evidence type="ECO:0000259" key="9">
    <source>
        <dbReference type="PROSITE" id="PS50158"/>
    </source>
</evidence>
<dbReference type="PANTHER" id="PTHR37984">
    <property type="entry name" value="PROTEIN CBG26694"/>
    <property type="match status" value="1"/>
</dbReference>
<dbReference type="SUPFAM" id="SSF56672">
    <property type="entry name" value="DNA/RNA polymerases"/>
    <property type="match status" value="1"/>
</dbReference>
<dbReference type="InterPro" id="IPR001878">
    <property type="entry name" value="Znf_CCHC"/>
</dbReference>
<dbReference type="InterPro" id="IPR001584">
    <property type="entry name" value="Integrase_cat-core"/>
</dbReference>
<keyword evidence="8" id="KW-0863">Zinc-finger</keyword>
<dbReference type="InterPro" id="IPR041373">
    <property type="entry name" value="RT_RNaseH"/>
</dbReference>
<dbReference type="PANTHER" id="PTHR37984:SF5">
    <property type="entry name" value="PROTEIN NYNRIN-LIKE"/>
    <property type="match status" value="1"/>
</dbReference>
<keyword evidence="4" id="KW-0540">Nuclease</keyword>
<dbReference type="CDD" id="cd09274">
    <property type="entry name" value="RNase_HI_RT_Ty3"/>
    <property type="match status" value="1"/>
</dbReference>
<dbReference type="EMBL" id="JAFCIX010000131">
    <property type="protein sequence ID" value="KAH6597754.1"/>
    <property type="molecule type" value="Genomic_DNA"/>
</dbReference>
<dbReference type="PROSITE" id="PS50158">
    <property type="entry name" value="ZF_CCHC"/>
    <property type="match status" value="1"/>
</dbReference>
<keyword evidence="2" id="KW-0808">Transferase</keyword>
<dbReference type="Pfam" id="PF00078">
    <property type="entry name" value="RVT_1"/>
    <property type="match status" value="1"/>
</dbReference>
<evidence type="ECO:0000256" key="6">
    <source>
        <dbReference type="ARBA" id="ARBA00022801"/>
    </source>
</evidence>
<gene>
    <name evidence="12" type="ORF">BASA50_004238</name>
</gene>
<feature type="domain" description="Integrase catalytic" evidence="11">
    <location>
        <begin position="1048"/>
        <end position="1145"/>
    </location>
</feature>
<evidence type="ECO:0000256" key="2">
    <source>
        <dbReference type="ARBA" id="ARBA00022679"/>
    </source>
</evidence>
<dbReference type="EC" id="2.7.7.49" evidence="1"/>
<dbReference type="SUPFAM" id="SSF53098">
    <property type="entry name" value="Ribonuclease H-like"/>
    <property type="match status" value="1"/>
</dbReference>
<dbReference type="Proteomes" id="UP001648503">
    <property type="component" value="Unassembled WGS sequence"/>
</dbReference>
<protein>
    <recommendedName>
        <fullName evidence="1">RNA-directed DNA polymerase</fullName>
        <ecNumber evidence="1">2.7.7.49</ecNumber>
    </recommendedName>
</protein>
<dbReference type="CDD" id="cd00303">
    <property type="entry name" value="retropepsin_like"/>
    <property type="match status" value="1"/>
</dbReference>
<dbReference type="CDD" id="cd01647">
    <property type="entry name" value="RT_LTR"/>
    <property type="match status" value="1"/>
</dbReference>
<name>A0ABQ8FG53_9FUNG</name>
<evidence type="ECO:0000256" key="5">
    <source>
        <dbReference type="ARBA" id="ARBA00022759"/>
    </source>
</evidence>
<comment type="caution">
    <text evidence="12">The sequence shown here is derived from an EMBL/GenBank/DDBJ whole genome shotgun (WGS) entry which is preliminary data.</text>
</comment>
<feature type="domain" description="Reverse transcriptase" evidence="10">
    <location>
        <begin position="445"/>
        <end position="624"/>
    </location>
</feature>
<organism evidence="12 13">
    <name type="scientific">Batrachochytrium salamandrivorans</name>
    <dbReference type="NCBI Taxonomy" id="1357716"/>
    <lineage>
        <taxon>Eukaryota</taxon>
        <taxon>Fungi</taxon>
        <taxon>Fungi incertae sedis</taxon>
        <taxon>Chytridiomycota</taxon>
        <taxon>Chytridiomycota incertae sedis</taxon>
        <taxon>Chytridiomycetes</taxon>
        <taxon>Rhizophydiales</taxon>
        <taxon>Rhizophydiales incertae sedis</taxon>
        <taxon>Batrachochytrium</taxon>
    </lineage>
</organism>
<evidence type="ECO:0000313" key="13">
    <source>
        <dbReference type="Proteomes" id="UP001648503"/>
    </source>
</evidence>
<dbReference type="InterPro" id="IPR012337">
    <property type="entry name" value="RNaseH-like_sf"/>
</dbReference>
<dbReference type="PROSITE" id="PS50994">
    <property type="entry name" value="INTEGRASE"/>
    <property type="match status" value="1"/>
</dbReference>
<evidence type="ECO:0000256" key="1">
    <source>
        <dbReference type="ARBA" id="ARBA00012493"/>
    </source>
</evidence>
<dbReference type="Gene3D" id="3.30.420.10">
    <property type="entry name" value="Ribonuclease H-like superfamily/Ribonuclease H"/>
    <property type="match status" value="2"/>
</dbReference>
<keyword evidence="8" id="KW-0479">Metal-binding</keyword>
<feature type="domain" description="CCHC-type" evidence="9">
    <location>
        <begin position="12"/>
        <end position="27"/>
    </location>
</feature>
<dbReference type="Gene3D" id="1.10.340.70">
    <property type="match status" value="1"/>
</dbReference>
<dbReference type="InterPro" id="IPR043502">
    <property type="entry name" value="DNA/RNA_pol_sf"/>
</dbReference>
<dbReference type="InterPro" id="IPR043128">
    <property type="entry name" value="Rev_trsase/Diguanyl_cyclase"/>
</dbReference>
<dbReference type="Pfam" id="PF17921">
    <property type="entry name" value="Integrase_H2C2"/>
    <property type="match status" value="1"/>
</dbReference>
<evidence type="ECO:0000256" key="4">
    <source>
        <dbReference type="ARBA" id="ARBA00022722"/>
    </source>
</evidence>
<dbReference type="Gene3D" id="3.10.10.10">
    <property type="entry name" value="HIV Type 1 Reverse Transcriptase, subunit A, domain 1"/>
    <property type="match status" value="1"/>
</dbReference>
<dbReference type="Pfam" id="PF17917">
    <property type="entry name" value="RT_RNaseH"/>
    <property type="match status" value="1"/>
</dbReference>
<evidence type="ECO:0000256" key="8">
    <source>
        <dbReference type="PROSITE-ProRule" id="PRU00047"/>
    </source>
</evidence>
<evidence type="ECO:0000256" key="3">
    <source>
        <dbReference type="ARBA" id="ARBA00022695"/>
    </source>
</evidence>
<dbReference type="InterPro" id="IPR041588">
    <property type="entry name" value="Integrase_H2C2"/>
</dbReference>
<sequence length="1296" mass="147898">MEREHRVKQGLCLVCGKAGHRKATCPKSRFKFRLFKKHPTLFKRNPRNSKTLGNRFNFLQRKQLSSARQSSNFDTLNMDMMKTVDCKVHECDESDDVARGVLGRLENMVLAPRGETGSITQMPPTTPLHPHSSAISTLSNVLNPNHLQPFDPYLSISSLSSLNKLLLPGTLRIGPSTFVNTFFVDCGADDLFMDSKLASDLHIPLLKLSTPIKLRLADGDSSSLLTHRTAPLQLHIGKHVETTSFYVTNLCHGIILGYSWLERHNPRINWVSRMVDFDSVYCVENCCVGSSRIQGLGKPPDPTKLFPLANSSESLLTKNKLNSTVDTSSSYLSLKVPEFPQPIGLILPSTNPGTSVVDTTVTIDAMEADVYPFVETLTLSDHPVPPEILADFATVFSQSEADILPEHREFDCSIDLKPGVEPSHGKIYQLTREEDTVLQEWISDNLRKGAIRSSSSPHGAPCFFVKQKDKLRLCMDYRGLNQNTVKDRNPIPLISEMLRTLSTGKVFTTLDLRGAYNLLRIRKGDEPKTSFITKYGQFEFLVMPFGLANAPAQFQRMMNSLFREMNGKYVLVYLDDIVIYSSNMAEHKVHVRNVFKVLSDNRLFCRAEKCHFYQTEIKYLGYIISSSGVSMDPSKIKAVQEWPAPRKVRDLQVFLGFTNFYRALVHDYSNMTCHMTKLFKKDTLFIWGPEQQTSFENLKTAFANSTLLLHPDDSRPFILETDASDYAISGILSQYDENEVLRPIAFYARQMNSAERNYEIYDKELLAVVESFKHWRHFLQGGLHAVTVLCDHKNLEYFMSTKKLTRRQARWSLDLSEYDFTITHRSGKLNGRADPLSRRHDYKGEDDTSNFQRILDPTKVIDLQSLIANMDLHVLAHSEVLNTVFVEEDDWPLVIADFLAGSDNVWMADVTEQILGRCKTELPHFRFRDDTFVRILPDGKSTATYVRFSQRTEVMRHYHESLAHLKFGSIIDLVSRRFWWPKMKADLRNYISRCPQCQLDQSASRIHAPLPIRPVPPVALPFERWGIDFYGPMVETKSGNKYLITCIDYATRWVLAKPVKDMTESAVAAFLYELMMTHFATTPYHPQTNGMVERMHAMLGHGLTTLGNGKRDRWDEYLPQVLLALRTRTHAVTGYSPFFLLFGINPRLPYDETPPQSSMAPLDEIERMEETSEFIARNLDEVGQARSAANVRTKAQAEAMRKRNGFDQDTPDYFFKVGDMVKLKHHERLKLEFKWKGPYHVVDVGHPGTYWLMTPQGLRFPNAINQSDLAPWLAPVIDNADFFYDGTPSRSIMPQT</sequence>
<keyword evidence="3" id="KW-0548">Nucleotidyltransferase</keyword>
<keyword evidence="8" id="KW-0862">Zinc</keyword>
<evidence type="ECO:0000259" key="10">
    <source>
        <dbReference type="PROSITE" id="PS50878"/>
    </source>
</evidence>
<keyword evidence="13" id="KW-1185">Reference proteome</keyword>